<proteinExistence type="predicted"/>
<dbReference type="EMBL" id="VSRR010066576">
    <property type="protein sequence ID" value="MPC84845.1"/>
    <property type="molecule type" value="Genomic_DNA"/>
</dbReference>
<dbReference type="Proteomes" id="UP000324222">
    <property type="component" value="Unassembled WGS sequence"/>
</dbReference>
<evidence type="ECO:0000313" key="2">
    <source>
        <dbReference type="Proteomes" id="UP000324222"/>
    </source>
</evidence>
<protein>
    <submittedName>
        <fullName evidence="1">Uncharacterized protein</fullName>
    </submittedName>
</protein>
<dbReference type="AlphaFoldDB" id="A0A5B7IQR0"/>
<reference evidence="1 2" key="1">
    <citation type="submission" date="2019-05" db="EMBL/GenBank/DDBJ databases">
        <title>Another draft genome of Portunus trituberculatus and its Hox gene families provides insights of decapod evolution.</title>
        <authorList>
            <person name="Jeong J.-H."/>
            <person name="Song I."/>
            <person name="Kim S."/>
            <person name="Choi T."/>
            <person name="Kim D."/>
            <person name="Ryu S."/>
            <person name="Kim W."/>
        </authorList>
    </citation>
    <scope>NUCLEOTIDE SEQUENCE [LARGE SCALE GENOMIC DNA]</scope>
    <source>
        <tissue evidence="1">Muscle</tissue>
    </source>
</reference>
<sequence>MLPFVVRTSCCDERPATHLYMPVTPRKEGRTLTSVAASCGVMLSQCCGALTSVPKKDHKDFMSLPLPNASPPSSAGVDGAPRVVTLGLDPRGSSLHLDVFFMSPKKIHRAGGHARRVCCGLTRRAPTRRHAHVRAVDVCCAGT</sequence>
<name>A0A5B7IQR0_PORTR</name>
<keyword evidence="2" id="KW-1185">Reference proteome</keyword>
<gene>
    <name evidence="1" type="ORF">E2C01_079594</name>
</gene>
<comment type="caution">
    <text evidence="1">The sequence shown here is derived from an EMBL/GenBank/DDBJ whole genome shotgun (WGS) entry which is preliminary data.</text>
</comment>
<accession>A0A5B7IQR0</accession>
<organism evidence="1 2">
    <name type="scientific">Portunus trituberculatus</name>
    <name type="common">Swimming crab</name>
    <name type="synonym">Neptunus trituberculatus</name>
    <dbReference type="NCBI Taxonomy" id="210409"/>
    <lineage>
        <taxon>Eukaryota</taxon>
        <taxon>Metazoa</taxon>
        <taxon>Ecdysozoa</taxon>
        <taxon>Arthropoda</taxon>
        <taxon>Crustacea</taxon>
        <taxon>Multicrustacea</taxon>
        <taxon>Malacostraca</taxon>
        <taxon>Eumalacostraca</taxon>
        <taxon>Eucarida</taxon>
        <taxon>Decapoda</taxon>
        <taxon>Pleocyemata</taxon>
        <taxon>Brachyura</taxon>
        <taxon>Eubrachyura</taxon>
        <taxon>Portunoidea</taxon>
        <taxon>Portunidae</taxon>
        <taxon>Portuninae</taxon>
        <taxon>Portunus</taxon>
    </lineage>
</organism>
<evidence type="ECO:0000313" key="1">
    <source>
        <dbReference type="EMBL" id="MPC84845.1"/>
    </source>
</evidence>